<reference evidence="2 3" key="1">
    <citation type="journal article" date="2023" name="Antonie Van Leeuwenhoek">
        <title>Mesoterricola silvestris gen. nov., sp. nov., Mesoterricola sediminis sp. nov., Geothrix oryzae sp. nov., Geothrix edaphica sp. nov., Geothrix rubra sp. nov., and Geothrix limicola sp. nov., six novel members of Acidobacteriota isolated from soils.</title>
        <authorList>
            <person name="Itoh H."/>
            <person name="Sugisawa Y."/>
            <person name="Mise K."/>
            <person name="Xu Z."/>
            <person name="Kuniyasu M."/>
            <person name="Ushijima N."/>
            <person name="Kawano K."/>
            <person name="Kobayashi E."/>
            <person name="Shiratori Y."/>
            <person name="Masuda Y."/>
            <person name="Senoo K."/>
        </authorList>
    </citation>
    <scope>NUCLEOTIDE SEQUENCE [LARGE SCALE GENOMIC DNA]</scope>
    <source>
        <strain evidence="2 3">Red803</strain>
    </source>
</reference>
<protein>
    <submittedName>
        <fullName evidence="2">YggT family protein</fullName>
    </submittedName>
</protein>
<proteinExistence type="predicted"/>
<comment type="caution">
    <text evidence="2">The sequence shown here is derived from an EMBL/GenBank/DDBJ whole genome shotgun (WGS) entry which is preliminary data.</text>
</comment>
<dbReference type="Pfam" id="PF02325">
    <property type="entry name" value="CCB3_YggT"/>
    <property type="match status" value="1"/>
</dbReference>
<gene>
    <name evidence="2" type="ORF">GETHPA_05440</name>
</gene>
<dbReference type="RefSeq" id="WP_285722739.1">
    <property type="nucleotide sequence ID" value="NZ_BSDD01000001.1"/>
</dbReference>
<keyword evidence="1" id="KW-0472">Membrane</keyword>
<keyword evidence="3" id="KW-1185">Reference proteome</keyword>
<feature type="transmembrane region" description="Helical" evidence="1">
    <location>
        <begin position="58"/>
        <end position="80"/>
    </location>
</feature>
<sequence>MPLLFLIAYRAIDVLIWLLIATALLSWFPIDPRNRWVRLLHAITEPVLHPIRLLVPPIGGFSLDIIIAVLLLSLIQRVFLQALMS</sequence>
<evidence type="ECO:0000313" key="3">
    <source>
        <dbReference type="Proteomes" id="UP001165089"/>
    </source>
</evidence>
<keyword evidence="1" id="KW-1133">Transmembrane helix</keyword>
<feature type="transmembrane region" description="Helical" evidence="1">
    <location>
        <begin position="7"/>
        <end position="30"/>
    </location>
</feature>
<organism evidence="2 3">
    <name type="scientific">Geothrix rubra</name>
    <dbReference type="NCBI Taxonomy" id="2927977"/>
    <lineage>
        <taxon>Bacteria</taxon>
        <taxon>Pseudomonadati</taxon>
        <taxon>Acidobacteriota</taxon>
        <taxon>Holophagae</taxon>
        <taxon>Holophagales</taxon>
        <taxon>Holophagaceae</taxon>
        <taxon>Geothrix</taxon>
    </lineage>
</organism>
<dbReference type="Proteomes" id="UP001165089">
    <property type="component" value="Unassembled WGS sequence"/>
</dbReference>
<dbReference type="InterPro" id="IPR003425">
    <property type="entry name" value="CCB3/YggT"/>
</dbReference>
<name>A0ABQ5Q3X5_9BACT</name>
<evidence type="ECO:0000313" key="2">
    <source>
        <dbReference type="EMBL" id="GLH69011.1"/>
    </source>
</evidence>
<keyword evidence="1" id="KW-0812">Transmembrane</keyword>
<evidence type="ECO:0000256" key="1">
    <source>
        <dbReference type="SAM" id="Phobius"/>
    </source>
</evidence>
<accession>A0ABQ5Q3X5</accession>
<dbReference type="EMBL" id="BSDD01000001">
    <property type="protein sequence ID" value="GLH69011.1"/>
    <property type="molecule type" value="Genomic_DNA"/>
</dbReference>